<protein>
    <submittedName>
        <fullName evidence="3">Uncharacterized protein</fullName>
    </submittedName>
</protein>
<feature type="compositionally biased region" description="Low complexity" evidence="2">
    <location>
        <begin position="652"/>
        <end position="690"/>
    </location>
</feature>
<evidence type="ECO:0000256" key="2">
    <source>
        <dbReference type="SAM" id="MobiDB-lite"/>
    </source>
</evidence>
<feature type="compositionally biased region" description="Pro residues" evidence="2">
    <location>
        <begin position="118"/>
        <end position="129"/>
    </location>
</feature>
<feature type="compositionally biased region" description="Polar residues" evidence="2">
    <location>
        <begin position="32"/>
        <end position="53"/>
    </location>
</feature>
<accession>A0A284RRM1</accession>
<evidence type="ECO:0000313" key="4">
    <source>
        <dbReference type="Proteomes" id="UP000219338"/>
    </source>
</evidence>
<feature type="compositionally biased region" description="Acidic residues" evidence="2">
    <location>
        <begin position="66"/>
        <end position="76"/>
    </location>
</feature>
<dbReference type="EMBL" id="FUEG01000014">
    <property type="protein sequence ID" value="SJL11394.1"/>
    <property type="molecule type" value="Genomic_DNA"/>
</dbReference>
<feature type="compositionally biased region" description="Polar residues" evidence="2">
    <location>
        <begin position="138"/>
        <end position="167"/>
    </location>
</feature>
<feature type="region of interest" description="Disordered" evidence="2">
    <location>
        <begin position="477"/>
        <end position="507"/>
    </location>
</feature>
<dbReference type="AlphaFoldDB" id="A0A284RRM1"/>
<keyword evidence="4" id="KW-1185">Reference proteome</keyword>
<feature type="compositionally biased region" description="Pro residues" evidence="2">
    <location>
        <begin position="486"/>
        <end position="496"/>
    </location>
</feature>
<feature type="region of interest" description="Disordered" evidence="2">
    <location>
        <begin position="545"/>
        <end position="573"/>
    </location>
</feature>
<feature type="coiled-coil region" evidence="1">
    <location>
        <begin position="802"/>
        <end position="833"/>
    </location>
</feature>
<proteinExistence type="predicted"/>
<reference evidence="4" key="1">
    <citation type="journal article" date="2017" name="Nat. Ecol. Evol.">
        <title>Genome expansion and lineage-specific genetic innovations in the forest pathogenic fungi Armillaria.</title>
        <authorList>
            <person name="Sipos G."/>
            <person name="Prasanna A.N."/>
            <person name="Walter M.C."/>
            <person name="O'Connor E."/>
            <person name="Balint B."/>
            <person name="Krizsan K."/>
            <person name="Kiss B."/>
            <person name="Hess J."/>
            <person name="Varga T."/>
            <person name="Slot J."/>
            <person name="Riley R."/>
            <person name="Boka B."/>
            <person name="Rigling D."/>
            <person name="Barry K."/>
            <person name="Lee J."/>
            <person name="Mihaltcheva S."/>
            <person name="LaButti K."/>
            <person name="Lipzen A."/>
            <person name="Waldron R."/>
            <person name="Moloney N.M."/>
            <person name="Sperisen C."/>
            <person name="Kredics L."/>
            <person name="Vagvoelgyi C."/>
            <person name="Patrignani A."/>
            <person name="Fitzpatrick D."/>
            <person name="Nagy I."/>
            <person name="Doyle S."/>
            <person name="Anderson J.B."/>
            <person name="Grigoriev I.V."/>
            <person name="Gueldener U."/>
            <person name="Muensterkoetter M."/>
            <person name="Nagy L.G."/>
        </authorList>
    </citation>
    <scope>NUCLEOTIDE SEQUENCE [LARGE SCALE GENOMIC DNA]</scope>
    <source>
        <strain evidence="4">C18/9</strain>
    </source>
</reference>
<organism evidence="3 4">
    <name type="scientific">Armillaria ostoyae</name>
    <name type="common">Armillaria root rot fungus</name>
    <dbReference type="NCBI Taxonomy" id="47428"/>
    <lineage>
        <taxon>Eukaryota</taxon>
        <taxon>Fungi</taxon>
        <taxon>Dikarya</taxon>
        <taxon>Basidiomycota</taxon>
        <taxon>Agaricomycotina</taxon>
        <taxon>Agaricomycetes</taxon>
        <taxon>Agaricomycetidae</taxon>
        <taxon>Agaricales</taxon>
        <taxon>Marasmiineae</taxon>
        <taxon>Physalacriaceae</taxon>
        <taxon>Armillaria</taxon>
    </lineage>
</organism>
<feature type="region of interest" description="Disordered" evidence="2">
    <location>
        <begin position="231"/>
        <end position="250"/>
    </location>
</feature>
<dbReference type="OrthoDB" id="2554322at2759"/>
<feature type="region of interest" description="Disordered" evidence="2">
    <location>
        <begin position="405"/>
        <end position="430"/>
    </location>
</feature>
<feature type="region of interest" description="Disordered" evidence="2">
    <location>
        <begin position="30"/>
        <end position="226"/>
    </location>
</feature>
<evidence type="ECO:0000313" key="3">
    <source>
        <dbReference type="EMBL" id="SJL11394.1"/>
    </source>
</evidence>
<dbReference type="OMA" id="HEMLASP"/>
<gene>
    <name evidence="3" type="ORF">ARMOST_14797</name>
</gene>
<feature type="compositionally biased region" description="Polar residues" evidence="2">
    <location>
        <begin position="545"/>
        <end position="557"/>
    </location>
</feature>
<feature type="compositionally biased region" description="Polar residues" evidence="2">
    <location>
        <begin position="600"/>
        <end position="614"/>
    </location>
</feature>
<feature type="region of interest" description="Disordered" evidence="2">
    <location>
        <begin position="721"/>
        <end position="799"/>
    </location>
</feature>
<sequence>MFLFLMQSPFTKPRVVRFVDVVRIEDKEASSLKLSVSGPTINNPQQRGKTATASSSSPPSSPMEPEIWDDEFELDEPVPSTSTAPPRRTSHELSSDEDDFGLWDNEDRTLTARSSRKPPTPPPPVPPFPSSLLPHSPTASLFSAPSYHANNSSTHLRPTFSRTSGSTLAHLPPSPPIARRRLKKKSRPPETMGMFEMQEFSEEELPAAREKDDDPPTSPTVLTRIGSVKSKWGLRRKRASATPSEVVRDERHDTSWFAHSPSINKRKSMSGLPADLEAELNSTPTPKEGSRSWMGNVRRISLGGKHKRGISIGTPGTSGPDVPSVELLPSSPSKVASLGRAAVPSTAPVTRRNSLGDLKIPARVAQAQVGLRRDLGLVREFAQSVDELKALQTTYQALVTKLDPLLAQPPPPGPSSSSSIPVFRPRGRSKSNANHLASEYYVINSKYRIAWECAELLVDLGTGAPSTSVSAPAIATTMTSGKQDEPPPPLAPPVASPSPAWRASTGRHDLSQRQIHLLHEMLASPETQHSTTINREWRWGDSTITLPSQSEESSNQGPEDDARKKRRGSRLGLGGLRDALKALKWHHHHHHHHHNHDQRQSANQSNASLHSNGNDGHLYPHARLPTRGRCRAKTSTEPYESYPSLSNGHGKPASSPRRPSLASIFRIGSSKTSSSKSSSVAGGGADASKSNLNLSLVPTTSSDYGWDHFDDREEHVDTIRVKNRLSNVEEEARSKGSSQSGPSTVVPPLPNGSTSCAHDGRVNGSTRPPLPPLDIKGKGVLKSGSVRSMPPTPAVAMTPENIKPLLENAKEVKRRLEECIEELRVLLKQVEAAEK</sequence>
<feature type="compositionally biased region" description="Polar residues" evidence="2">
    <location>
        <begin position="633"/>
        <end position="647"/>
    </location>
</feature>
<dbReference type="Proteomes" id="UP000219338">
    <property type="component" value="Unassembled WGS sequence"/>
</dbReference>
<name>A0A284RRM1_ARMOS</name>
<feature type="region of interest" description="Disordered" evidence="2">
    <location>
        <begin position="585"/>
        <end position="692"/>
    </location>
</feature>
<evidence type="ECO:0000256" key="1">
    <source>
        <dbReference type="SAM" id="Coils"/>
    </source>
</evidence>
<keyword evidence="1" id="KW-0175">Coiled coil</keyword>
<feature type="compositionally biased region" description="Basic residues" evidence="2">
    <location>
        <begin position="585"/>
        <end position="596"/>
    </location>
</feature>